<name>A0ABP4XWB0_9MICO</name>
<feature type="domain" description="Solute-binding protein family 5" evidence="7">
    <location>
        <begin position="101"/>
        <end position="476"/>
    </location>
</feature>
<dbReference type="InterPro" id="IPR039424">
    <property type="entry name" value="SBP_5"/>
</dbReference>
<evidence type="ECO:0000256" key="5">
    <source>
        <dbReference type="SAM" id="Phobius"/>
    </source>
</evidence>
<feature type="signal peptide" evidence="6">
    <location>
        <begin position="1"/>
        <end position="39"/>
    </location>
</feature>
<dbReference type="InterPro" id="IPR000914">
    <property type="entry name" value="SBP_5_dom"/>
</dbReference>
<evidence type="ECO:0000256" key="6">
    <source>
        <dbReference type="SAM" id="SignalP"/>
    </source>
</evidence>
<evidence type="ECO:0000256" key="3">
    <source>
        <dbReference type="ARBA" id="ARBA00022448"/>
    </source>
</evidence>
<keyword evidence="5" id="KW-0812">Transmembrane</keyword>
<keyword evidence="3" id="KW-0813">Transport</keyword>
<organism evidence="8 9">
    <name type="scientific">Leucobacter iarius</name>
    <dbReference type="NCBI Taxonomy" id="333963"/>
    <lineage>
        <taxon>Bacteria</taxon>
        <taxon>Bacillati</taxon>
        <taxon>Actinomycetota</taxon>
        <taxon>Actinomycetes</taxon>
        <taxon>Micrococcales</taxon>
        <taxon>Microbacteriaceae</taxon>
        <taxon>Leucobacter</taxon>
    </lineage>
</organism>
<keyword evidence="5" id="KW-0472">Membrane</keyword>
<feature type="chain" id="PRO_5046533834" evidence="6">
    <location>
        <begin position="40"/>
        <end position="622"/>
    </location>
</feature>
<dbReference type="InterPro" id="IPR006311">
    <property type="entry name" value="TAT_signal"/>
</dbReference>
<dbReference type="RefSeq" id="WP_344032585.1">
    <property type="nucleotide sequence ID" value="NZ_BAAAOB010000003.1"/>
</dbReference>
<keyword evidence="9" id="KW-1185">Reference proteome</keyword>
<dbReference type="EMBL" id="BAAAOB010000003">
    <property type="protein sequence ID" value="GAA1794341.1"/>
    <property type="molecule type" value="Genomic_DNA"/>
</dbReference>
<gene>
    <name evidence="8" type="ORF">GCM10009768_24300</name>
</gene>
<comment type="subcellular location">
    <subcellularLocation>
        <location evidence="1">Cell envelope</location>
    </subcellularLocation>
</comment>
<keyword evidence="4 6" id="KW-0732">Signal</keyword>
<reference evidence="9" key="1">
    <citation type="journal article" date="2019" name="Int. J. Syst. Evol. Microbiol.">
        <title>The Global Catalogue of Microorganisms (GCM) 10K type strain sequencing project: providing services to taxonomists for standard genome sequencing and annotation.</title>
        <authorList>
            <consortium name="The Broad Institute Genomics Platform"/>
            <consortium name="The Broad Institute Genome Sequencing Center for Infectious Disease"/>
            <person name="Wu L."/>
            <person name="Ma J."/>
        </authorList>
    </citation>
    <scope>NUCLEOTIDE SEQUENCE [LARGE SCALE GENOMIC DNA]</scope>
    <source>
        <strain evidence="9">JCM 14736</strain>
    </source>
</reference>
<evidence type="ECO:0000256" key="4">
    <source>
        <dbReference type="ARBA" id="ARBA00022729"/>
    </source>
</evidence>
<dbReference type="PANTHER" id="PTHR30290">
    <property type="entry name" value="PERIPLASMIC BINDING COMPONENT OF ABC TRANSPORTER"/>
    <property type="match status" value="1"/>
</dbReference>
<proteinExistence type="inferred from homology"/>
<dbReference type="Proteomes" id="UP001500851">
    <property type="component" value="Unassembled WGS sequence"/>
</dbReference>
<dbReference type="Pfam" id="PF00496">
    <property type="entry name" value="SBP_bac_5"/>
    <property type="match status" value="1"/>
</dbReference>
<sequence>MRAQREQKVRPMVAWRRRALALTGACALALGGAAAGAGAAPAGAGAAPAGAAAKPPVIRVALLGDVDTLNPFLSVLWTSLEIMRLQYEPLVEWSADDNTESPGMAEKWESSADATEWTFHLPKDGKWSDGQPIVADDVVWTVQAIQKNNALKMANGSLVENIASIEAPDATTVVMRMRSPQAANPGTDLPIVPKHVWSKISDPAGFANDTDVVGSGPFTVSASSKTNGVEMIPNPHYRRGEAKSGGVAWVPYKNSDAAVQALKTGEIDMMSDLTVAQFDALKGASGITTVSGAGRGYSSIAINPGAKDIDGKPLGDGNPVLHDPVVRQAIVRGIDNETLRKKVFQGHGAPGTGEVPPIYPKYHWDVAPEKLPLAFDQAEANRMLDEAGYRKGADGIRLDKTGKPIKLRLMGDASSASHQQVADFLKPWMKDIGIDITTTMLSAAQVNDESVMGRYDLYFTGWTMGPDPDFMMSLNTCKSRPNADGSGATSESNWCSPEFDALYAKQHSELDPEKRAAMVTELQQTIYGAAVNNVMYYGDAFQAYRSDRFTDIQKQPAKTGVILAQNGPWGLYSATPVSADAGDGAGSDGGAVWWIVGGAVVVLAAGGFLVLRRRSAASDDRE</sequence>
<dbReference type="Gene3D" id="3.40.190.10">
    <property type="entry name" value="Periplasmic binding protein-like II"/>
    <property type="match status" value="1"/>
</dbReference>
<dbReference type="CDD" id="cd00995">
    <property type="entry name" value="PBP2_NikA_DppA_OppA_like"/>
    <property type="match status" value="1"/>
</dbReference>
<dbReference type="PANTHER" id="PTHR30290:SF10">
    <property type="entry name" value="PERIPLASMIC OLIGOPEPTIDE-BINDING PROTEIN-RELATED"/>
    <property type="match status" value="1"/>
</dbReference>
<dbReference type="PROSITE" id="PS51318">
    <property type="entry name" value="TAT"/>
    <property type="match status" value="1"/>
</dbReference>
<evidence type="ECO:0000259" key="7">
    <source>
        <dbReference type="Pfam" id="PF00496"/>
    </source>
</evidence>
<evidence type="ECO:0000313" key="9">
    <source>
        <dbReference type="Proteomes" id="UP001500851"/>
    </source>
</evidence>
<comment type="similarity">
    <text evidence="2">Belongs to the bacterial solute-binding protein 5 family.</text>
</comment>
<dbReference type="InterPro" id="IPR030678">
    <property type="entry name" value="Peptide/Ni-bd"/>
</dbReference>
<evidence type="ECO:0000313" key="8">
    <source>
        <dbReference type="EMBL" id="GAA1794341.1"/>
    </source>
</evidence>
<dbReference type="PIRSF" id="PIRSF002741">
    <property type="entry name" value="MppA"/>
    <property type="match status" value="1"/>
</dbReference>
<feature type="transmembrane region" description="Helical" evidence="5">
    <location>
        <begin position="591"/>
        <end position="611"/>
    </location>
</feature>
<comment type="caution">
    <text evidence="8">The sequence shown here is derived from an EMBL/GenBank/DDBJ whole genome shotgun (WGS) entry which is preliminary data.</text>
</comment>
<dbReference type="Gene3D" id="3.10.105.10">
    <property type="entry name" value="Dipeptide-binding Protein, Domain 3"/>
    <property type="match status" value="1"/>
</dbReference>
<protein>
    <submittedName>
        <fullName evidence="8">ABC transporter substrate-binding protein</fullName>
    </submittedName>
</protein>
<accession>A0ABP4XWB0</accession>
<keyword evidence="5" id="KW-1133">Transmembrane helix</keyword>
<evidence type="ECO:0000256" key="1">
    <source>
        <dbReference type="ARBA" id="ARBA00004196"/>
    </source>
</evidence>
<evidence type="ECO:0000256" key="2">
    <source>
        <dbReference type="ARBA" id="ARBA00005695"/>
    </source>
</evidence>
<dbReference type="SUPFAM" id="SSF53850">
    <property type="entry name" value="Periplasmic binding protein-like II"/>
    <property type="match status" value="1"/>
</dbReference>